<feature type="domain" description="Serine aminopeptidase S33" evidence="1">
    <location>
        <begin position="17"/>
        <end position="269"/>
    </location>
</feature>
<dbReference type="PRINTS" id="PR00412">
    <property type="entry name" value="EPOXHYDRLASE"/>
</dbReference>
<organism evidence="2 3">
    <name type="scientific">Parasitella parasitica</name>
    <dbReference type="NCBI Taxonomy" id="35722"/>
    <lineage>
        <taxon>Eukaryota</taxon>
        <taxon>Fungi</taxon>
        <taxon>Fungi incertae sedis</taxon>
        <taxon>Mucoromycota</taxon>
        <taxon>Mucoromycotina</taxon>
        <taxon>Mucoromycetes</taxon>
        <taxon>Mucorales</taxon>
        <taxon>Mucorineae</taxon>
        <taxon>Mucoraceae</taxon>
        <taxon>Parasitella</taxon>
    </lineage>
</organism>
<dbReference type="SUPFAM" id="SSF53474">
    <property type="entry name" value="alpha/beta-Hydrolases"/>
    <property type="match status" value="1"/>
</dbReference>
<keyword evidence="3" id="KW-1185">Reference proteome</keyword>
<dbReference type="OrthoDB" id="408373at2759"/>
<dbReference type="AlphaFoldDB" id="A0A0B7MV58"/>
<evidence type="ECO:0000313" key="3">
    <source>
        <dbReference type="Proteomes" id="UP000054107"/>
    </source>
</evidence>
<evidence type="ECO:0000313" key="2">
    <source>
        <dbReference type="EMBL" id="CEP09007.1"/>
    </source>
</evidence>
<dbReference type="EMBL" id="LN720861">
    <property type="protein sequence ID" value="CEP09007.1"/>
    <property type="molecule type" value="Genomic_DNA"/>
</dbReference>
<dbReference type="Pfam" id="PF12146">
    <property type="entry name" value="Hydrolase_4"/>
    <property type="match status" value="1"/>
</dbReference>
<sequence>MVKNHYKLLGEENPETSPLVLMIHGAAGDMHHYETVTPALIEKGYRVLLMDVRYHGLSQLQENENVDPETTTWTFEDVLQDIDTMLDKVKKKYYEKTNEITLFVAGLSMGGVTTLLYAEKRAKEEKQGIKLAGIIPIASAIPHLEITREGWSFYAERKATLELLEWSKSSIIASSITPEGQEETRRAMQLISNHSLYECLVAIGSMLPNPSDPPMPYSAVNVPTFLIFPDKDPLTKPEMDLFYELCKEQKVDVEKIVIKDAGHMVILDQGPQVGNHIATFVERVLSKD</sequence>
<dbReference type="InterPro" id="IPR000639">
    <property type="entry name" value="Epox_hydrolase-like"/>
</dbReference>
<dbReference type="PANTHER" id="PTHR43194:SF2">
    <property type="entry name" value="PEROXISOMAL MEMBRANE PROTEIN LPX1"/>
    <property type="match status" value="1"/>
</dbReference>
<accession>A0A0B7MV58</accession>
<dbReference type="Gene3D" id="3.40.50.1820">
    <property type="entry name" value="alpha/beta hydrolase"/>
    <property type="match status" value="1"/>
</dbReference>
<proteinExistence type="predicted"/>
<dbReference type="Proteomes" id="UP000054107">
    <property type="component" value="Unassembled WGS sequence"/>
</dbReference>
<gene>
    <name evidence="2" type="primary">PARPA_02434.1 scaffold 4425</name>
</gene>
<protein>
    <recommendedName>
        <fullName evidence="1">Serine aminopeptidase S33 domain-containing protein</fullName>
    </recommendedName>
</protein>
<evidence type="ECO:0000259" key="1">
    <source>
        <dbReference type="Pfam" id="PF12146"/>
    </source>
</evidence>
<dbReference type="InterPro" id="IPR050228">
    <property type="entry name" value="Carboxylesterase_BioH"/>
</dbReference>
<dbReference type="InterPro" id="IPR029058">
    <property type="entry name" value="AB_hydrolase_fold"/>
</dbReference>
<dbReference type="PANTHER" id="PTHR43194">
    <property type="entry name" value="HYDROLASE ALPHA/BETA FOLD FAMILY"/>
    <property type="match status" value="1"/>
</dbReference>
<dbReference type="GO" id="GO:0003824">
    <property type="term" value="F:catalytic activity"/>
    <property type="evidence" value="ECO:0007669"/>
    <property type="project" value="InterPro"/>
</dbReference>
<reference evidence="2 3" key="1">
    <citation type="submission" date="2014-09" db="EMBL/GenBank/DDBJ databases">
        <authorList>
            <person name="Ellenberger Sabrina"/>
        </authorList>
    </citation>
    <scope>NUCLEOTIDE SEQUENCE [LARGE SCALE GENOMIC DNA]</scope>
    <source>
        <strain evidence="2 3">CBS 412.66</strain>
    </source>
</reference>
<dbReference type="InterPro" id="IPR022742">
    <property type="entry name" value="Hydrolase_4"/>
</dbReference>
<dbReference type="STRING" id="35722.A0A0B7MV58"/>
<name>A0A0B7MV58_9FUNG</name>